<dbReference type="EMBL" id="CADCUQ010000711">
    <property type="protein sequence ID" value="CAA9424795.1"/>
    <property type="molecule type" value="Genomic_DNA"/>
</dbReference>
<feature type="non-terminal residue" evidence="2">
    <location>
        <position position="47"/>
    </location>
</feature>
<accession>A0A6J4PUD6</accession>
<evidence type="ECO:0000256" key="1">
    <source>
        <dbReference type="SAM" id="MobiDB-lite"/>
    </source>
</evidence>
<feature type="compositionally biased region" description="Basic and acidic residues" evidence="1">
    <location>
        <begin position="1"/>
        <end position="17"/>
    </location>
</feature>
<feature type="non-terminal residue" evidence="2">
    <location>
        <position position="1"/>
    </location>
</feature>
<gene>
    <name evidence="2" type="ORF">AVDCRST_MAG64-3098</name>
</gene>
<name>A0A6J4PUD6_9BACT</name>
<proteinExistence type="predicted"/>
<dbReference type="AlphaFoldDB" id="A0A6J4PUD6"/>
<reference evidence="2" key="1">
    <citation type="submission" date="2020-02" db="EMBL/GenBank/DDBJ databases">
        <authorList>
            <person name="Meier V. D."/>
        </authorList>
    </citation>
    <scope>NUCLEOTIDE SEQUENCE</scope>
    <source>
        <strain evidence="2">AVDCRST_MAG64</strain>
    </source>
</reference>
<protein>
    <submittedName>
        <fullName evidence="2">Uncharacterized protein</fullName>
    </submittedName>
</protein>
<evidence type="ECO:0000313" key="2">
    <source>
        <dbReference type="EMBL" id="CAA9424795.1"/>
    </source>
</evidence>
<feature type="region of interest" description="Disordered" evidence="1">
    <location>
        <begin position="1"/>
        <end position="47"/>
    </location>
</feature>
<sequence length="47" mass="5459">CRRPPRRDGRRDGVADAKRRRPRAARRRRPAGPGPPARGHVRRRARV</sequence>
<organism evidence="2">
    <name type="scientific">uncultured Phycisphaerae bacterium</name>
    <dbReference type="NCBI Taxonomy" id="904963"/>
    <lineage>
        <taxon>Bacteria</taxon>
        <taxon>Pseudomonadati</taxon>
        <taxon>Planctomycetota</taxon>
        <taxon>Phycisphaerae</taxon>
        <taxon>environmental samples</taxon>
    </lineage>
</organism>
<feature type="compositionally biased region" description="Basic residues" evidence="1">
    <location>
        <begin position="18"/>
        <end position="30"/>
    </location>
</feature>